<sequence>MIKVNSAICNYENKVYKLGWSKYSSCDIQFENNNKSYCSNNNKFVVTLILPSRALTTRKKLKHIINDKIFNENQQSEFKHYYKILYFNSINLRKQINTFNLMNKIQKKQYLLIYTFITCNYYCFQVHFRYYYSTDLVFLNEHRLMNKSLVQKQMDILMIRQLRHIWTITRMWKCFRISISIKITRLINAVIGCLDRGSLSAAILKSKYKGNTIIYSGGGGAMY</sequence>
<gene>
    <name evidence="1" type="ORF">AGLY_011142</name>
</gene>
<protein>
    <submittedName>
        <fullName evidence="1">Uncharacterized protein</fullName>
    </submittedName>
</protein>
<evidence type="ECO:0000313" key="1">
    <source>
        <dbReference type="EMBL" id="KAE9530680.1"/>
    </source>
</evidence>
<keyword evidence="2" id="KW-1185">Reference proteome</keyword>
<name>A0A6G0TCK5_APHGL</name>
<dbReference type="Proteomes" id="UP000475862">
    <property type="component" value="Unassembled WGS sequence"/>
</dbReference>
<comment type="caution">
    <text evidence="1">The sequence shown here is derived from an EMBL/GenBank/DDBJ whole genome shotgun (WGS) entry which is preliminary data.</text>
</comment>
<organism evidence="1 2">
    <name type="scientific">Aphis glycines</name>
    <name type="common">Soybean aphid</name>
    <dbReference type="NCBI Taxonomy" id="307491"/>
    <lineage>
        <taxon>Eukaryota</taxon>
        <taxon>Metazoa</taxon>
        <taxon>Ecdysozoa</taxon>
        <taxon>Arthropoda</taxon>
        <taxon>Hexapoda</taxon>
        <taxon>Insecta</taxon>
        <taxon>Pterygota</taxon>
        <taxon>Neoptera</taxon>
        <taxon>Paraneoptera</taxon>
        <taxon>Hemiptera</taxon>
        <taxon>Sternorrhyncha</taxon>
        <taxon>Aphidomorpha</taxon>
        <taxon>Aphidoidea</taxon>
        <taxon>Aphididae</taxon>
        <taxon>Aphidini</taxon>
        <taxon>Aphis</taxon>
        <taxon>Aphis</taxon>
    </lineage>
</organism>
<dbReference type="AlphaFoldDB" id="A0A6G0TCK5"/>
<dbReference type="EMBL" id="VYZN01000042">
    <property type="protein sequence ID" value="KAE9530680.1"/>
    <property type="molecule type" value="Genomic_DNA"/>
</dbReference>
<reference evidence="1 2" key="1">
    <citation type="submission" date="2019-08" db="EMBL/GenBank/DDBJ databases">
        <title>The genome of the soybean aphid Biotype 1, its phylome, world population structure and adaptation to the North American continent.</title>
        <authorList>
            <person name="Giordano R."/>
            <person name="Donthu R.K."/>
            <person name="Hernandez A.G."/>
            <person name="Wright C.L."/>
            <person name="Zimin A.V."/>
        </authorList>
    </citation>
    <scope>NUCLEOTIDE SEQUENCE [LARGE SCALE GENOMIC DNA]</scope>
    <source>
        <tissue evidence="1">Whole aphids</tissue>
    </source>
</reference>
<evidence type="ECO:0000313" key="2">
    <source>
        <dbReference type="Proteomes" id="UP000475862"/>
    </source>
</evidence>
<proteinExistence type="predicted"/>
<accession>A0A6G0TCK5</accession>